<keyword evidence="2" id="KW-1185">Reference proteome</keyword>
<dbReference type="AlphaFoldDB" id="A0AAV7LAA4"/>
<evidence type="ECO:0008006" key="3">
    <source>
        <dbReference type="Google" id="ProtNLM"/>
    </source>
</evidence>
<evidence type="ECO:0000313" key="1">
    <source>
        <dbReference type="EMBL" id="KAJ1088566.1"/>
    </source>
</evidence>
<dbReference type="Proteomes" id="UP001066276">
    <property type="component" value="Chromosome 11"/>
</dbReference>
<evidence type="ECO:0000313" key="2">
    <source>
        <dbReference type="Proteomes" id="UP001066276"/>
    </source>
</evidence>
<reference evidence="1" key="1">
    <citation type="journal article" date="2022" name="bioRxiv">
        <title>Sequencing and chromosome-scale assembly of the giantPleurodeles waltlgenome.</title>
        <authorList>
            <person name="Brown T."/>
            <person name="Elewa A."/>
            <person name="Iarovenko S."/>
            <person name="Subramanian E."/>
            <person name="Araus A.J."/>
            <person name="Petzold A."/>
            <person name="Susuki M."/>
            <person name="Suzuki K.-i.T."/>
            <person name="Hayashi T."/>
            <person name="Toyoda A."/>
            <person name="Oliveira C."/>
            <person name="Osipova E."/>
            <person name="Leigh N.D."/>
            <person name="Simon A."/>
            <person name="Yun M.H."/>
        </authorList>
    </citation>
    <scope>NUCLEOTIDE SEQUENCE</scope>
    <source>
        <strain evidence="1">20211129_DDA</strain>
        <tissue evidence="1">Liver</tissue>
    </source>
</reference>
<protein>
    <recommendedName>
        <fullName evidence="3">Secreted protein</fullName>
    </recommendedName>
</protein>
<proteinExistence type="predicted"/>
<name>A0AAV7LAA4_PLEWA</name>
<dbReference type="EMBL" id="JANPWB010000015">
    <property type="protein sequence ID" value="KAJ1088566.1"/>
    <property type="molecule type" value="Genomic_DNA"/>
</dbReference>
<gene>
    <name evidence="1" type="ORF">NDU88_001723</name>
</gene>
<comment type="caution">
    <text evidence="1">The sequence shown here is derived from an EMBL/GenBank/DDBJ whole genome shotgun (WGS) entry which is preliminary data.</text>
</comment>
<sequence length="119" mass="13405">MLSCGESLVVLLLPLVQVLLLLIRVPPLVWVPPLVRVPLLVQESLPCVVSRLPLPLFPFSPGLRREGLYKALRHPEVELDRFLPDLHPGFGPNRRGERLRGNGETSVRRQQLVMGPIVR</sequence>
<accession>A0AAV7LAA4</accession>
<organism evidence="1 2">
    <name type="scientific">Pleurodeles waltl</name>
    <name type="common">Iberian ribbed newt</name>
    <dbReference type="NCBI Taxonomy" id="8319"/>
    <lineage>
        <taxon>Eukaryota</taxon>
        <taxon>Metazoa</taxon>
        <taxon>Chordata</taxon>
        <taxon>Craniata</taxon>
        <taxon>Vertebrata</taxon>
        <taxon>Euteleostomi</taxon>
        <taxon>Amphibia</taxon>
        <taxon>Batrachia</taxon>
        <taxon>Caudata</taxon>
        <taxon>Salamandroidea</taxon>
        <taxon>Salamandridae</taxon>
        <taxon>Pleurodelinae</taxon>
        <taxon>Pleurodeles</taxon>
    </lineage>
</organism>